<protein>
    <recommendedName>
        <fullName evidence="3">Cytochrome C</fullName>
    </recommendedName>
</protein>
<evidence type="ECO:0008006" key="3">
    <source>
        <dbReference type="Google" id="ProtNLM"/>
    </source>
</evidence>
<reference evidence="1 2" key="1">
    <citation type="submission" date="2017-03" db="EMBL/GenBank/DDBJ databases">
        <title>Whole genome sequences of fourteen strains of Bradyrhizobium canariense and one strain of Bradyrhizobium japonicum isolated from Lupinus (Papilionoideae: Genisteae) species in Algeria.</title>
        <authorList>
            <person name="Crovadore J."/>
            <person name="Chekireb D."/>
            <person name="Brachmann A."/>
            <person name="Chablais R."/>
            <person name="Cochard B."/>
            <person name="Lefort F."/>
        </authorList>
    </citation>
    <scope>NUCLEOTIDE SEQUENCE [LARGE SCALE GENOMIC DNA]</scope>
    <source>
        <strain evidence="1 2">UBMAN05</strain>
    </source>
</reference>
<dbReference type="Proteomes" id="UP000193884">
    <property type="component" value="Unassembled WGS sequence"/>
</dbReference>
<organism evidence="1 2">
    <name type="scientific">Bradyrhizobium canariense</name>
    <dbReference type="NCBI Taxonomy" id="255045"/>
    <lineage>
        <taxon>Bacteria</taxon>
        <taxon>Pseudomonadati</taxon>
        <taxon>Pseudomonadota</taxon>
        <taxon>Alphaproteobacteria</taxon>
        <taxon>Hyphomicrobiales</taxon>
        <taxon>Nitrobacteraceae</taxon>
        <taxon>Bradyrhizobium</taxon>
    </lineage>
</organism>
<gene>
    <name evidence="1" type="ORF">BST63_24485</name>
</gene>
<evidence type="ECO:0000313" key="1">
    <source>
        <dbReference type="EMBL" id="OSJ25067.1"/>
    </source>
</evidence>
<comment type="caution">
    <text evidence="1">The sequence shown here is derived from an EMBL/GenBank/DDBJ whole genome shotgun (WGS) entry which is preliminary data.</text>
</comment>
<dbReference type="SUPFAM" id="SSF47175">
    <property type="entry name" value="Cytochromes"/>
    <property type="match status" value="1"/>
</dbReference>
<dbReference type="InterPro" id="IPR010980">
    <property type="entry name" value="Cyt_c/b562"/>
</dbReference>
<evidence type="ECO:0000313" key="2">
    <source>
        <dbReference type="Proteomes" id="UP000193884"/>
    </source>
</evidence>
<sequence length="179" mass="19351">MIEPGAAHIRRRPILAAIVAIALAAFLATVLVSSRSVSAGPEAPSPAAIRYLPSISDLMIETIQPRHERLWRAEQEGNWDFAAYELRALRGAFDRLGRSHPTDQQTSLPQMIASVMEQPFRELNGAIQAKDGTAFAKTYAGLTDACNSCHQALNHGVVAIRVPSRTSPSDQNVSGVPLN</sequence>
<keyword evidence="2" id="KW-1185">Reference proteome</keyword>
<proteinExistence type="predicted"/>
<accession>A0ABX3WY21</accession>
<name>A0ABX3WY21_9BRAD</name>
<dbReference type="EMBL" id="NAFK01000170">
    <property type="protein sequence ID" value="OSJ25067.1"/>
    <property type="molecule type" value="Genomic_DNA"/>
</dbReference>